<gene>
    <name evidence="1" type="ORF">G2W53_026935</name>
</gene>
<keyword evidence="2" id="KW-1185">Reference proteome</keyword>
<comment type="caution">
    <text evidence="1">The sequence shown here is derived from an EMBL/GenBank/DDBJ whole genome shotgun (WGS) entry which is preliminary data.</text>
</comment>
<protein>
    <submittedName>
        <fullName evidence="1">Uncharacterized protein</fullName>
    </submittedName>
</protein>
<evidence type="ECO:0000313" key="2">
    <source>
        <dbReference type="Proteomes" id="UP000634136"/>
    </source>
</evidence>
<proteinExistence type="predicted"/>
<name>A0A834WFK0_9FABA</name>
<sequence>MSSSISATISALKVSSKVVTWPRHLSRVMFKAPCITSRSSSFPLSSSSLRWLISSNLSSPSAMARSTLASLASASAKASLDPILTLLPCFAPCSSLSPPPWTVEIILIQWSRKSDLSAAKSLMQDDVFRRRSATIKKQSPMGQLFFYAKSHVHMLRHMIPITQGSLPRSFKAIRVGRPAVDHVDRRSSKIN</sequence>
<accession>A0A834WFK0</accession>
<organism evidence="1 2">
    <name type="scientific">Senna tora</name>
    <dbReference type="NCBI Taxonomy" id="362788"/>
    <lineage>
        <taxon>Eukaryota</taxon>
        <taxon>Viridiplantae</taxon>
        <taxon>Streptophyta</taxon>
        <taxon>Embryophyta</taxon>
        <taxon>Tracheophyta</taxon>
        <taxon>Spermatophyta</taxon>
        <taxon>Magnoliopsida</taxon>
        <taxon>eudicotyledons</taxon>
        <taxon>Gunneridae</taxon>
        <taxon>Pentapetalae</taxon>
        <taxon>rosids</taxon>
        <taxon>fabids</taxon>
        <taxon>Fabales</taxon>
        <taxon>Fabaceae</taxon>
        <taxon>Caesalpinioideae</taxon>
        <taxon>Cassia clade</taxon>
        <taxon>Senna</taxon>
    </lineage>
</organism>
<evidence type="ECO:0000313" key="1">
    <source>
        <dbReference type="EMBL" id="KAF7821480.1"/>
    </source>
</evidence>
<dbReference type="AlphaFoldDB" id="A0A834WFK0"/>
<reference evidence="1" key="1">
    <citation type="submission" date="2020-09" db="EMBL/GenBank/DDBJ databases">
        <title>Genome-Enabled Discovery of Anthraquinone Biosynthesis in Senna tora.</title>
        <authorList>
            <person name="Kang S.-H."/>
            <person name="Pandey R.P."/>
            <person name="Lee C.-M."/>
            <person name="Sim J.-S."/>
            <person name="Jeong J.-T."/>
            <person name="Choi B.-S."/>
            <person name="Jung M."/>
            <person name="Ginzburg D."/>
            <person name="Zhao K."/>
            <person name="Won S.Y."/>
            <person name="Oh T.-J."/>
            <person name="Yu Y."/>
            <person name="Kim N.-H."/>
            <person name="Lee O.R."/>
            <person name="Lee T.-H."/>
            <person name="Bashyal P."/>
            <person name="Kim T.-S."/>
            <person name="Lee W.-H."/>
            <person name="Kawkins C."/>
            <person name="Kim C.-K."/>
            <person name="Kim J.S."/>
            <person name="Ahn B.O."/>
            <person name="Rhee S.Y."/>
            <person name="Sohng J.K."/>
        </authorList>
    </citation>
    <scope>NUCLEOTIDE SEQUENCE</scope>
    <source>
        <tissue evidence="1">Leaf</tissue>
    </source>
</reference>
<dbReference type="EMBL" id="JAAIUW010000008">
    <property type="protein sequence ID" value="KAF7821480.1"/>
    <property type="molecule type" value="Genomic_DNA"/>
</dbReference>
<dbReference type="Proteomes" id="UP000634136">
    <property type="component" value="Unassembled WGS sequence"/>
</dbReference>